<dbReference type="PROSITE" id="PS00793">
    <property type="entry name" value="DHPS_2"/>
    <property type="match status" value="1"/>
</dbReference>
<dbReference type="PANTHER" id="PTHR20941:SF1">
    <property type="entry name" value="FOLIC ACID SYNTHESIS PROTEIN FOL1"/>
    <property type="match status" value="1"/>
</dbReference>
<evidence type="ECO:0000256" key="10">
    <source>
        <dbReference type="ARBA" id="ARBA00022909"/>
    </source>
</evidence>
<evidence type="ECO:0000256" key="1">
    <source>
        <dbReference type="ARBA" id="ARBA00000012"/>
    </source>
</evidence>
<keyword evidence="8 12" id="KW-0479">Metal-binding</keyword>
<keyword evidence="9 12" id="KW-0460">Magnesium</keyword>
<dbReference type="EC" id="2.5.1.15" evidence="5 12"/>
<dbReference type="InterPro" id="IPR045031">
    <property type="entry name" value="DHP_synth-like"/>
</dbReference>
<evidence type="ECO:0000256" key="2">
    <source>
        <dbReference type="ARBA" id="ARBA00001946"/>
    </source>
</evidence>
<protein>
    <recommendedName>
        <fullName evidence="6 12">Dihydropteroate synthase</fullName>
        <shortName evidence="12">DHPS</shortName>
        <ecNumber evidence="5 12">2.5.1.15</ecNumber>
    </recommendedName>
    <alternativeName>
        <fullName evidence="11 12">Dihydropteroate pyrophosphorylase</fullName>
    </alternativeName>
</protein>
<dbReference type="PANTHER" id="PTHR20941">
    <property type="entry name" value="FOLATE SYNTHESIS PROTEINS"/>
    <property type="match status" value="1"/>
</dbReference>
<dbReference type="GO" id="GO:0046654">
    <property type="term" value="P:tetrahydrofolate biosynthetic process"/>
    <property type="evidence" value="ECO:0007669"/>
    <property type="project" value="UniProtKB-UniPathway"/>
</dbReference>
<evidence type="ECO:0000256" key="11">
    <source>
        <dbReference type="ARBA" id="ARBA00030193"/>
    </source>
</evidence>
<dbReference type="GO" id="GO:0005829">
    <property type="term" value="C:cytosol"/>
    <property type="evidence" value="ECO:0007669"/>
    <property type="project" value="TreeGrafter"/>
</dbReference>
<keyword evidence="10 12" id="KW-0289">Folate biosynthesis</keyword>
<reference evidence="16" key="1">
    <citation type="submission" date="2020-01" db="EMBL/GenBank/DDBJ databases">
        <title>Caldichromatium gen. nov., sp. nov., a thermophilic purple sulfur bacterium member of the family Chromatiaceae isolated from Nakabusa hot spring, Japan.</title>
        <authorList>
            <person name="Saini M.K."/>
            <person name="Hanada S."/>
            <person name="Tank M."/>
        </authorList>
    </citation>
    <scope>NUCLEOTIDE SEQUENCE [LARGE SCALE GENOMIC DNA]</scope>
    <source>
        <strain evidence="16">No.7</strain>
    </source>
</reference>
<accession>A0A6G7VH52</accession>
<dbReference type="InterPro" id="IPR000489">
    <property type="entry name" value="Pterin-binding_dom"/>
</dbReference>
<dbReference type="KEGG" id="cjap:GWK36_09340"/>
<dbReference type="InterPro" id="IPR011005">
    <property type="entry name" value="Dihydropteroate_synth-like_sf"/>
</dbReference>
<dbReference type="NCBIfam" id="TIGR01496">
    <property type="entry name" value="DHPS"/>
    <property type="match status" value="1"/>
</dbReference>
<evidence type="ECO:0000256" key="13">
    <source>
        <dbReference type="SAM" id="MobiDB-lite"/>
    </source>
</evidence>
<keyword evidence="16" id="KW-1185">Reference proteome</keyword>
<dbReference type="PROSITE" id="PS00792">
    <property type="entry name" value="DHPS_1"/>
    <property type="match status" value="1"/>
</dbReference>
<feature type="compositionally biased region" description="Low complexity" evidence="13">
    <location>
        <begin position="11"/>
        <end position="23"/>
    </location>
</feature>
<dbReference type="FunFam" id="3.20.20.20:FF:000006">
    <property type="entry name" value="Dihydropteroate synthase"/>
    <property type="match status" value="1"/>
</dbReference>
<comment type="catalytic activity">
    <reaction evidence="1">
        <text>(7,8-dihydropterin-6-yl)methyl diphosphate + 4-aminobenzoate = 7,8-dihydropteroate + diphosphate</text>
        <dbReference type="Rhea" id="RHEA:19949"/>
        <dbReference type="ChEBI" id="CHEBI:17836"/>
        <dbReference type="ChEBI" id="CHEBI:17839"/>
        <dbReference type="ChEBI" id="CHEBI:33019"/>
        <dbReference type="ChEBI" id="CHEBI:72950"/>
        <dbReference type="EC" id="2.5.1.15"/>
    </reaction>
</comment>
<name>A0A6G7VH52_9GAMM</name>
<dbReference type="GO" id="GO:0004156">
    <property type="term" value="F:dihydropteroate synthase activity"/>
    <property type="evidence" value="ECO:0007669"/>
    <property type="project" value="UniProtKB-EC"/>
</dbReference>
<comment type="function">
    <text evidence="12">Catalyzes the condensation of para-aminobenzoate (pABA) with 6-hydroxymethyl-7,8-dihydropterin diphosphate (DHPt-PP) to form 7,8-dihydropteroate (H2Pte), the immediate precursor of folate derivatives.</text>
</comment>
<keyword evidence="7 12" id="KW-0808">Transferase</keyword>
<evidence type="ECO:0000256" key="4">
    <source>
        <dbReference type="ARBA" id="ARBA00009503"/>
    </source>
</evidence>
<dbReference type="Proteomes" id="UP000502699">
    <property type="component" value="Chromosome"/>
</dbReference>
<feature type="region of interest" description="Disordered" evidence="13">
    <location>
        <begin position="1"/>
        <end position="27"/>
    </location>
</feature>
<dbReference type="GO" id="GO:0046872">
    <property type="term" value="F:metal ion binding"/>
    <property type="evidence" value="ECO:0007669"/>
    <property type="project" value="UniProtKB-KW"/>
</dbReference>
<comment type="cofactor">
    <cofactor evidence="2 12">
        <name>Mg(2+)</name>
        <dbReference type="ChEBI" id="CHEBI:18420"/>
    </cofactor>
</comment>
<sequence>MASDVPAGVRSSSLSHPDASSAPCQPPRLMGILNVTPDSFSDGGRYLDPEAAVAHGLRLVAEGAAILDIGGESTRPGSLPVPPDEQKRRVIAVIQALRERIPPEVQISIDTTSARVAQAALAAGADWINDTSGALDDPAMLPLAAERKVPIILMHRQGTPQTMQLAPHYADVVEEVRGHLGQRIEAALAVGVDPAKILIDPGIGFGKTTEHNLLLLAQLDRLVELGFPVVLGTSRKRFLGELCNQAHPDERVIGTCATTALAVMQGVAVIRVHDVAANRQALAVAWAIAQACAWGMTGRST</sequence>
<dbReference type="Pfam" id="PF00809">
    <property type="entry name" value="Pterin_bind"/>
    <property type="match status" value="1"/>
</dbReference>
<evidence type="ECO:0000313" key="16">
    <source>
        <dbReference type="Proteomes" id="UP000502699"/>
    </source>
</evidence>
<dbReference type="CDD" id="cd00739">
    <property type="entry name" value="DHPS"/>
    <property type="match status" value="1"/>
</dbReference>
<dbReference type="UniPathway" id="UPA00077">
    <property type="reaction ID" value="UER00156"/>
</dbReference>
<dbReference type="SUPFAM" id="SSF51717">
    <property type="entry name" value="Dihydropteroate synthetase-like"/>
    <property type="match status" value="1"/>
</dbReference>
<dbReference type="GO" id="GO:0046656">
    <property type="term" value="P:folic acid biosynthetic process"/>
    <property type="evidence" value="ECO:0007669"/>
    <property type="project" value="UniProtKB-KW"/>
</dbReference>
<gene>
    <name evidence="15" type="primary">folP</name>
    <name evidence="15" type="ORF">GWK36_09340</name>
</gene>
<evidence type="ECO:0000256" key="3">
    <source>
        <dbReference type="ARBA" id="ARBA00004763"/>
    </source>
</evidence>
<evidence type="ECO:0000256" key="12">
    <source>
        <dbReference type="RuleBase" id="RU361205"/>
    </source>
</evidence>
<evidence type="ECO:0000256" key="9">
    <source>
        <dbReference type="ARBA" id="ARBA00022842"/>
    </source>
</evidence>
<organism evidence="15 16">
    <name type="scientific">Caldichromatium japonicum</name>
    <dbReference type="NCBI Taxonomy" id="2699430"/>
    <lineage>
        <taxon>Bacteria</taxon>
        <taxon>Pseudomonadati</taxon>
        <taxon>Pseudomonadota</taxon>
        <taxon>Gammaproteobacteria</taxon>
        <taxon>Chromatiales</taxon>
        <taxon>Chromatiaceae</taxon>
        <taxon>Caldichromatium</taxon>
    </lineage>
</organism>
<feature type="domain" description="Pterin-binding" evidence="14">
    <location>
        <begin position="27"/>
        <end position="283"/>
    </location>
</feature>
<dbReference type="InterPro" id="IPR006390">
    <property type="entry name" value="DHP_synth_dom"/>
</dbReference>
<dbReference type="EMBL" id="CP048029">
    <property type="protein sequence ID" value="QIK39178.1"/>
    <property type="molecule type" value="Genomic_DNA"/>
</dbReference>
<dbReference type="PROSITE" id="PS50972">
    <property type="entry name" value="PTERIN_BINDING"/>
    <property type="match status" value="1"/>
</dbReference>
<comment type="pathway">
    <text evidence="3 12">Cofactor biosynthesis; tetrahydrofolate biosynthesis; 7,8-dihydrofolate from 2-amino-4-hydroxy-6-hydroxymethyl-7,8-dihydropteridine diphosphate and 4-aminobenzoate: step 1/2.</text>
</comment>
<evidence type="ECO:0000256" key="7">
    <source>
        <dbReference type="ARBA" id="ARBA00022679"/>
    </source>
</evidence>
<dbReference type="Gene3D" id="3.20.20.20">
    <property type="entry name" value="Dihydropteroate synthase-like"/>
    <property type="match status" value="1"/>
</dbReference>
<evidence type="ECO:0000256" key="6">
    <source>
        <dbReference type="ARBA" id="ARBA00016919"/>
    </source>
</evidence>
<proteinExistence type="inferred from homology"/>
<evidence type="ECO:0000256" key="5">
    <source>
        <dbReference type="ARBA" id="ARBA00012458"/>
    </source>
</evidence>
<comment type="similarity">
    <text evidence="4 12">Belongs to the DHPS family.</text>
</comment>
<dbReference type="AlphaFoldDB" id="A0A6G7VH52"/>
<evidence type="ECO:0000256" key="8">
    <source>
        <dbReference type="ARBA" id="ARBA00022723"/>
    </source>
</evidence>
<evidence type="ECO:0000313" key="15">
    <source>
        <dbReference type="EMBL" id="QIK39178.1"/>
    </source>
</evidence>
<evidence type="ECO:0000259" key="14">
    <source>
        <dbReference type="PROSITE" id="PS50972"/>
    </source>
</evidence>